<evidence type="ECO:0000313" key="1">
    <source>
        <dbReference type="EMBL" id="SVD71917.1"/>
    </source>
</evidence>
<protein>
    <submittedName>
        <fullName evidence="1">Uncharacterized protein</fullName>
    </submittedName>
</protein>
<gene>
    <name evidence="1" type="ORF">METZ01_LOCUS424771</name>
</gene>
<organism evidence="1">
    <name type="scientific">marine metagenome</name>
    <dbReference type="NCBI Taxonomy" id="408172"/>
    <lineage>
        <taxon>unclassified sequences</taxon>
        <taxon>metagenomes</taxon>
        <taxon>ecological metagenomes</taxon>
    </lineage>
</organism>
<accession>A0A382XL74</accession>
<dbReference type="AlphaFoldDB" id="A0A382XL74"/>
<name>A0A382XL74_9ZZZZ</name>
<reference evidence="1" key="1">
    <citation type="submission" date="2018-05" db="EMBL/GenBank/DDBJ databases">
        <authorList>
            <person name="Lanie J.A."/>
            <person name="Ng W.-L."/>
            <person name="Kazmierczak K.M."/>
            <person name="Andrzejewski T.M."/>
            <person name="Davidsen T.M."/>
            <person name="Wayne K.J."/>
            <person name="Tettelin H."/>
            <person name="Glass J.I."/>
            <person name="Rusch D."/>
            <person name="Podicherti R."/>
            <person name="Tsui H.-C.T."/>
            <person name="Winkler M.E."/>
        </authorList>
    </citation>
    <scope>NUCLEOTIDE SEQUENCE</scope>
</reference>
<feature type="non-terminal residue" evidence="1">
    <location>
        <position position="1"/>
    </location>
</feature>
<dbReference type="EMBL" id="UINC01168741">
    <property type="protein sequence ID" value="SVD71917.1"/>
    <property type="molecule type" value="Genomic_DNA"/>
</dbReference>
<proteinExistence type="predicted"/>
<sequence>IWTYHGFRTSADGAKLDQHFVIDDGLILFDWQE</sequence>